<evidence type="ECO:0000256" key="5">
    <source>
        <dbReference type="ARBA" id="ARBA00023163"/>
    </source>
</evidence>
<accession>A0ABQ9ERJ5</accession>
<reference evidence="8 9" key="1">
    <citation type="submission" date="2022-12" db="EMBL/GenBank/DDBJ databases">
        <title>Chromosome-level genome of Tegillarca granosa.</title>
        <authorList>
            <person name="Kim J."/>
        </authorList>
    </citation>
    <scope>NUCLEOTIDE SEQUENCE [LARGE SCALE GENOMIC DNA]</scope>
    <source>
        <strain evidence="8">Teg-2019</strain>
        <tissue evidence="8">Adductor muscle</tissue>
    </source>
</reference>
<dbReference type="Pfam" id="PF02229">
    <property type="entry name" value="PC4"/>
    <property type="match status" value="1"/>
</dbReference>
<name>A0ABQ9ERJ5_TEGGR</name>
<organism evidence="8 9">
    <name type="scientific">Tegillarca granosa</name>
    <name type="common">Malaysian cockle</name>
    <name type="synonym">Anadara granosa</name>
    <dbReference type="NCBI Taxonomy" id="220873"/>
    <lineage>
        <taxon>Eukaryota</taxon>
        <taxon>Metazoa</taxon>
        <taxon>Spiralia</taxon>
        <taxon>Lophotrochozoa</taxon>
        <taxon>Mollusca</taxon>
        <taxon>Bivalvia</taxon>
        <taxon>Autobranchia</taxon>
        <taxon>Pteriomorphia</taxon>
        <taxon>Arcoida</taxon>
        <taxon>Arcoidea</taxon>
        <taxon>Arcidae</taxon>
        <taxon>Tegillarca</taxon>
    </lineage>
</organism>
<proteinExistence type="inferred from homology"/>
<evidence type="ECO:0000256" key="3">
    <source>
        <dbReference type="ARBA" id="ARBA00023015"/>
    </source>
</evidence>
<sequence length="112" mass="12792">MSSVRCNIELGNSRFVQATEWGNSPRIDVREWNIRNGERLPTKKGISLPLHCFKILSESLDLVDNALKNKEELKLHLGRNIYCVVSPTSPCVNIRKFWKPDGENQSCHGENN</sequence>
<keyword evidence="6" id="KW-0539">Nucleus</keyword>
<keyword evidence="5" id="KW-0804">Transcription</keyword>
<evidence type="ECO:0000256" key="4">
    <source>
        <dbReference type="ARBA" id="ARBA00023125"/>
    </source>
</evidence>
<evidence type="ECO:0000256" key="6">
    <source>
        <dbReference type="ARBA" id="ARBA00023242"/>
    </source>
</evidence>
<evidence type="ECO:0000256" key="2">
    <source>
        <dbReference type="ARBA" id="ARBA00009001"/>
    </source>
</evidence>
<gene>
    <name evidence="8" type="ORF">KUTeg_014616</name>
</gene>
<comment type="similarity">
    <text evidence="2">Belongs to the transcriptional coactivator PC4 family.</text>
</comment>
<evidence type="ECO:0000313" key="9">
    <source>
        <dbReference type="Proteomes" id="UP001217089"/>
    </source>
</evidence>
<feature type="domain" description="Transcriptional coactivator p15 (PC4) C-terminal" evidence="7">
    <location>
        <begin position="9"/>
        <end position="58"/>
    </location>
</feature>
<evidence type="ECO:0000256" key="1">
    <source>
        <dbReference type="ARBA" id="ARBA00004123"/>
    </source>
</evidence>
<dbReference type="PANTHER" id="PTHR13215">
    <property type="entry name" value="RNA POLYMERASE II TRANSCRIPTIONAL COACTIVATOR"/>
    <property type="match status" value="1"/>
</dbReference>
<keyword evidence="3" id="KW-0805">Transcription regulation</keyword>
<dbReference type="EMBL" id="JARBDR010000708">
    <property type="protein sequence ID" value="KAJ8307833.1"/>
    <property type="molecule type" value="Genomic_DNA"/>
</dbReference>
<keyword evidence="9" id="KW-1185">Reference proteome</keyword>
<dbReference type="SUPFAM" id="SSF54447">
    <property type="entry name" value="ssDNA-binding transcriptional regulator domain"/>
    <property type="match status" value="1"/>
</dbReference>
<protein>
    <recommendedName>
        <fullName evidence="7">Transcriptional coactivator p15 (PC4) C-terminal domain-containing protein</fullName>
    </recommendedName>
</protein>
<dbReference type="InterPro" id="IPR045125">
    <property type="entry name" value="Sub1/Tcp4-like"/>
</dbReference>
<dbReference type="Proteomes" id="UP001217089">
    <property type="component" value="Unassembled WGS sequence"/>
</dbReference>
<evidence type="ECO:0000313" key="8">
    <source>
        <dbReference type="EMBL" id="KAJ8307833.1"/>
    </source>
</evidence>
<comment type="subcellular location">
    <subcellularLocation>
        <location evidence="1">Nucleus</location>
    </subcellularLocation>
</comment>
<dbReference type="InterPro" id="IPR003173">
    <property type="entry name" value="PC4_C"/>
</dbReference>
<dbReference type="InterPro" id="IPR009044">
    <property type="entry name" value="ssDNA-bd_transcriptional_reg"/>
</dbReference>
<evidence type="ECO:0000259" key="7">
    <source>
        <dbReference type="Pfam" id="PF02229"/>
    </source>
</evidence>
<dbReference type="Gene3D" id="2.30.31.10">
    <property type="entry name" value="Transcriptional Coactivator Pc4, Chain A"/>
    <property type="match status" value="1"/>
</dbReference>
<keyword evidence="4" id="KW-0238">DNA-binding</keyword>
<comment type="caution">
    <text evidence="8">The sequence shown here is derived from an EMBL/GenBank/DDBJ whole genome shotgun (WGS) entry which is preliminary data.</text>
</comment>